<dbReference type="EMBL" id="JAPAAF010000009">
    <property type="protein sequence ID" value="MCW0482799.1"/>
    <property type="molecule type" value="Genomic_DNA"/>
</dbReference>
<evidence type="ECO:0000313" key="3">
    <source>
        <dbReference type="Proteomes" id="UP001163821"/>
    </source>
</evidence>
<comment type="caution">
    <text evidence="2">The sequence shown here is derived from an EMBL/GenBank/DDBJ whole genome shotgun (WGS) entry which is preliminary data.</text>
</comment>
<organism evidence="2 3">
    <name type="scientific">Gaoshiqia sediminis</name>
    <dbReference type="NCBI Taxonomy" id="2986998"/>
    <lineage>
        <taxon>Bacteria</taxon>
        <taxon>Pseudomonadati</taxon>
        <taxon>Bacteroidota</taxon>
        <taxon>Bacteroidia</taxon>
        <taxon>Marinilabiliales</taxon>
        <taxon>Prolixibacteraceae</taxon>
        <taxon>Gaoshiqia</taxon>
    </lineage>
</organism>
<evidence type="ECO:0000313" key="2">
    <source>
        <dbReference type="EMBL" id="MCW0482799.1"/>
    </source>
</evidence>
<name>A0AA41Y6G0_9BACT</name>
<feature type="region of interest" description="Disordered" evidence="1">
    <location>
        <begin position="30"/>
        <end position="53"/>
    </location>
</feature>
<dbReference type="Proteomes" id="UP001163821">
    <property type="component" value="Unassembled WGS sequence"/>
</dbReference>
<gene>
    <name evidence="2" type="ORF">N2K84_08680</name>
</gene>
<proteinExistence type="predicted"/>
<feature type="compositionally biased region" description="Polar residues" evidence="1">
    <location>
        <begin position="43"/>
        <end position="53"/>
    </location>
</feature>
<evidence type="ECO:0000256" key="1">
    <source>
        <dbReference type="SAM" id="MobiDB-lite"/>
    </source>
</evidence>
<dbReference type="AlphaFoldDB" id="A0AA41Y6G0"/>
<sequence>MEAKATVDKEIFQHPGERTLAASGIDKAEYQTVPNAPHEPKPANSNRSGPLFV</sequence>
<protein>
    <submittedName>
        <fullName evidence="2">Uncharacterized protein</fullName>
    </submittedName>
</protein>
<keyword evidence="3" id="KW-1185">Reference proteome</keyword>
<reference evidence="2" key="1">
    <citation type="submission" date="2022-10" db="EMBL/GenBank/DDBJ databases">
        <title>Gaoshiqiia sediminis gen. nov., sp. nov., isolated from coastal sediment.</title>
        <authorList>
            <person name="Yu W.X."/>
            <person name="Mu D.S."/>
            <person name="Du J.Z."/>
            <person name="Liang Y.Q."/>
        </authorList>
    </citation>
    <scope>NUCLEOTIDE SEQUENCE</scope>
    <source>
        <strain evidence="2">A06</strain>
    </source>
</reference>
<accession>A0AA41Y6G0</accession>
<dbReference type="RefSeq" id="WP_282591402.1">
    <property type="nucleotide sequence ID" value="NZ_JAPAAF010000009.1"/>
</dbReference>